<keyword evidence="3" id="KW-1185">Reference proteome</keyword>
<protein>
    <submittedName>
        <fullName evidence="2">Uncharacterized protein</fullName>
    </submittedName>
</protein>
<gene>
    <name evidence="2" type="ORF">AMAG_03421</name>
</gene>
<dbReference type="OrthoDB" id="10449523at2759"/>
<evidence type="ECO:0000256" key="1">
    <source>
        <dbReference type="SAM" id="MobiDB-lite"/>
    </source>
</evidence>
<proteinExistence type="predicted"/>
<dbReference type="AlphaFoldDB" id="A0A0L0S9K9"/>
<organism evidence="2 3">
    <name type="scientific">Allomyces macrogynus (strain ATCC 38327)</name>
    <name type="common">Allomyces javanicus var. macrogynus</name>
    <dbReference type="NCBI Taxonomy" id="578462"/>
    <lineage>
        <taxon>Eukaryota</taxon>
        <taxon>Fungi</taxon>
        <taxon>Fungi incertae sedis</taxon>
        <taxon>Blastocladiomycota</taxon>
        <taxon>Blastocladiomycetes</taxon>
        <taxon>Blastocladiales</taxon>
        <taxon>Blastocladiaceae</taxon>
        <taxon>Allomyces</taxon>
    </lineage>
</organism>
<evidence type="ECO:0000313" key="2">
    <source>
        <dbReference type="EMBL" id="KNE59074.1"/>
    </source>
</evidence>
<sequence>MATRWEAFYRGEMEIWQVLYEPVQDAVGDAQVWNGPGYSVVRVKDVEGKAYFVHLYPPALADAARHWCDFVDHVLTAAQTKGSESVCTTTASAGGDAGRSSDLLPPFHGHSELLPGWPPGPGTTGTPSASTDRVPCPGSIASSVAVPAPGTKPAASRPRPEKFFPAAKTGAFRGASRPVYAQSPRN</sequence>
<feature type="region of interest" description="Disordered" evidence="1">
    <location>
        <begin position="91"/>
        <end position="186"/>
    </location>
</feature>
<reference evidence="3" key="2">
    <citation type="submission" date="2009-11" db="EMBL/GenBank/DDBJ databases">
        <title>The Genome Sequence of Allomyces macrogynus strain ATCC 38327.</title>
        <authorList>
            <consortium name="The Broad Institute Genome Sequencing Platform"/>
            <person name="Russ C."/>
            <person name="Cuomo C."/>
            <person name="Shea T."/>
            <person name="Young S.K."/>
            <person name="Zeng Q."/>
            <person name="Koehrsen M."/>
            <person name="Haas B."/>
            <person name="Borodovsky M."/>
            <person name="Guigo R."/>
            <person name="Alvarado L."/>
            <person name="Berlin A."/>
            <person name="Borenstein D."/>
            <person name="Chen Z."/>
            <person name="Engels R."/>
            <person name="Freedman E."/>
            <person name="Gellesch M."/>
            <person name="Goldberg J."/>
            <person name="Griggs A."/>
            <person name="Gujja S."/>
            <person name="Heiman D."/>
            <person name="Hepburn T."/>
            <person name="Howarth C."/>
            <person name="Jen D."/>
            <person name="Larson L."/>
            <person name="Lewis B."/>
            <person name="Mehta T."/>
            <person name="Park D."/>
            <person name="Pearson M."/>
            <person name="Roberts A."/>
            <person name="Saif S."/>
            <person name="Shenoy N."/>
            <person name="Sisk P."/>
            <person name="Stolte C."/>
            <person name="Sykes S."/>
            <person name="Walk T."/>
            <person name="White J."/>
            <person name="Yandava C."/>
            <person name="Burger G."/>
            <person name="Gray M.W."/>
            <person name="Holland P.W.H."/>
            <person name="King N."/>
            <person name="Lang F.B.F."/>
            <person name="Roger A.J."/>
            <person name="Ruiz-Trillo I."/>
            <person name="Lander E."/>
            <person name="Nusbaum C."/>
        </authorList>
    </citation>
    <scope>NUCLEOTIDE SEQUENCE [LARGE SCALE GENOMIC DNA]</scope>
    <source>
        <strain evidence="3">ATCC 38327</strain>
    </source>
</reference>
<evidence type="ECO:0000313" key="3">
    <source>
        <dbReference type="Proteomes" id="UP000054350"/>
    </source>
</evidence>
<dbReference type="Proteomes" id="UP000054350">
    <property type="component" value="Unassembled WGS sequence"/>
</dbReference>
<name>A0A0L0S9K9_ALLM3</name>
<accession>A0A0L0S9K9</accession>
<dbReference type="EMBL" id="GG745334">
    <property type="protein sequence ID" value="KNE59074.1"/>
    <property type="molecule type" value="Genomic_DNA"/>
</dbReference>
<dbReference type="VEuPathDB" id="FungiDB:AMAG_03421"/>
<reference evidence="2 3" key="1">
    <citation type="submission" date="2009-11" db="EMBL/GenBank/DDBJ databases">
        <title>Annotation of Allomyces macrogynus ATCC 38327.</title>
        <authorList>
            <consortium name="The Broad Institute Genome Sequencing Platform"/>
            <person name="Russ C."/>
            <person name="Cuomo C."/>
            <person name="Burger G."/>
            <person name="Gray M.W."/>
            <person name="Holland P.W.H."/>
            <person name="King N."/>
            <person name="Lang F.B.F."/>
            <person name="Roger A.J."/>
            <person name="Ruiz-Trillo I."/>
            <person name="Young S.K."/>
            <person name="Zeng Q."/>
            <person name="Gargeya S."/>
            <person name="Fitzgerald M."/>
            <person name="Haas B."/>
            <person name="Abouelleil A."/>
            <person name="Alvarado L."/>
            <person name="Arachchi H.M."/>
            <person name="Berlin A."/>
            <person name="Chapman S.B."/>
            <person name="Gearin G."/>
            <person name="Goldberg J."/>
            <person name="Griggs A."/>
            <person name="Gujja S."/>
            <person name="Hansen M."/>
            <person name="Heiman D."/>
            <person name="Howarth C."/>
            <person name="Larimer J."/>
            <person name="Lui A."/>
            <person name="MacDonald P.J.P."/>
            <person name="McCowen C."/>
            <person name="Montmayeur A."/>
            <person name="Murphy C."/>
            <person name="Neiman D."/>
            <person name="Pearson M."/>
            <person name="Priest M."/>
            <person name="Roberts A."/>
            <person name="Saif S."/>
            <person name="Shea T."/>
            <person name="Sisk P."/>
            <person name="Stolte C."/>
            <person name="Sykes S."/>
            <person name="Wortman J."/>
            <person name="Nusbaum C."/>
            <person name="Birren B."/>
        </authorList>
    </citation>
    <scope>NUCLEOTIDE SEQUENCE [LARGE SCALE GENOMIC DNA]</scope>
    <source>
        <strain evidence="2 3">ATCC 38327</strain>
    </source>
</reference>